<evidence type="ECO:0000256" key="1">
    <source>
        <dbReference type="ARBA" id="ARBA00009249"/>
    </source>
</evidence>
<comment type="similarity">
    <text evidence="1">Belongs to the GcvH family.</text>
</comment>
<keyword evidence="2" id="KW-0450">Lipoyl</keyword>
<dbReference type="InterPro" id="IPR011053">
    <property type="entry name" value="Single_hybrid_motif"/>
</dbReference>
<dbReference type="EMBL" id="UINC01096892">
    <property type="protein sequence ID" value="SVC54151.1"/>
    <property type="molecule type" value="Genomic_DNA"/>
</dbReference>
<reference evidence="4" key="1">
    <citation type="submission" date="2018-05" db="EMBL/GenBank/DDBJ databases">
        <authorList>
            <person name="Lanie J.A."/>
            <person name="Ng W.-L."/>
            <person name="Kazmierczak K.M."/>
            <person name="Andrzejewski T.M."/>
            <person name="Davidsen T.M."/>
            <person name="Wayne K.J."/>
            <person name="Tettelin H."/>
            <person name="Glass J.I."/>
            <person name="Rusch D."/>
            <person name="Podicherti R."/>
            <person name="Tsui H.-C.T."/>
            <person name="Winkler M.E."/>
        </authorList>
    </citation>
    <scope>NUCLEOTIDE SEQUENCE</scope>
</reference>
<dbReference type="PANTHER" id="PTHR11715">
    <property type="entry name" value="GLYCINE CLEAVAGE SYSTEM H PROTEIN"/>
    <property type="match status" value="1"/>
</dbReference>
<dbReference type="GO" id="GO:0019464">
    <property type="term" value="P:glycine decarboxylation via glycine cleavage system"/>
    <property type="evidence" value="ECO:0007669"/>
    <property type="project" value="InterPro"/>
</dbReference>
<dbReference type="AlphaFoldDB" id="A0A382N3K9"/>
<protein>
    <recommendedName>
        <fullName evidence="3">Lipoyl-binding domain-containing protein</fullName>
    </recommendedName>
</protein>
<dbReference type="InterPro" id="IPR000089">
    <property type="entry name" value="Biotin_lipoyl"/>
</dbReference>
<dbReference type="GO" id="GO:0005960">
    <property type="term" value="C:glycine cleavage complex"/>
    <property type="evidence" value="ECO:0007669"/>
    <property type="project" value="InterPro"/>
</dbReference>
<organism evidence="4">
    <name type="scientific">marine metagenome</name>
    <dbReference type="NCBI Taxonomy" id="408172"/>
    <lineage>
        <taxon>unclassified sequences</taxon>
        <taxon>metagenomes</taxon>
        <taxon>ecological metagenomes</taxon>
    </lineage>
</organism>
<feature type="domain" description="Lipoyl-binding" evidence="3">
    <location>
        <begin position="1"/>
        <end position="56"/>
    </location>
</feature>
<sequence length="56" mass="5921">MPKIGKLVKLGDQVGVVESVKAASDLFSPVSGEIIEVNNELQNSPQLLNTDPENTG</sequence>
<dbReference type="CDD" id="cd06848">
    <property type="entry name" value="GCS_H"/>
    <property type="match status" value="1"/>
</dbReference>
<dbReference type="InterPro" id="IPR002930">
    <property type="entry name" value="GCV_H"/>
</dbReference>
<dbReference type="PROSITE" id="PS50968">
    <property type="entry name" value="BIOTINYL_LIPOYL"/>
    <property type="match status" value="1"/>
</dbReference>
<dbReference type="Pfam" id="PF01597">
    <property type="entry name" value="GCV_H"/>
    <property type="match status" value="1"/>
</dbReference>
<feature type="non-terminal residue" evidence="4">
    <location>
        <position position="56"/>
    </location>
</feature>
<dbReference type="GO" id="GO:0009249">
    <property type="term" value="P:protein lipoylation"/>
    <property type="evidence" value="ECO:0007669"/>
    <property type="project" value="TreeGrafter"/>
</dbReference>
<accession>A0A382N3K9</accession>
<evidence type="ECO:0000313" key="4">
    <source>
        <dbReference type="EMBL" id="SVC54151.1"/>
    </source>
</evidence>
<dbReference type="Gene3D" id="2.40.50.100">
    <property type="match status" value="1"/>
</dbReference>
<gene>
    <name evidence="4" type="ORF">METZ01_LOCUS307005</name>
</gene>
<evidence type="ECO:0000259" key="3">
    <source>
        <dbReference type="PROSITE" id="PS50968"/>
    </source>
</evidence>
<name>A0A382N3K9_9ZZZZ</name>
<evidence type="ECO:0000256" key="2">
    <source>
        <dbReference type="ARBA" id="ARBA00022823"/>
    </source>
</evidence>
<dbReference type="PROSITE" id="PS00189">
    <property type="entry name" value="LIPOYL"/>
    <property type="match status" value="1"/>
</dbReference>
<dbReference type="PANTHER" id="PTHR11715:SF3">
    <property type="entry name" value="GLYCINE CLEAVAGE SYSTEM H PROTEIN-RELATED"/>
    <property type="match status" value="1"/>
</dbReference>
<dbReference type="SUPFAM" id="SSF51230">
    <property type="entry name" value="Single hybrid motif"/>
    <property type="match status" value="1"/>
</dbReference>
<proteinExistence type="inferred from homology"/>
<dbReference type="InterPro" id="IPR003016">
    <property type="entry name" value="2-oxoA_DH_lipoyl-BS"/>
</dbReference>
<dbReference type="InterPro" id="IPR033753">
    <property type="entry name" value="GCV_H/Fam206"/>
</dbReference>
<dbReference type="GO" id="GO:0005737">
    <property type="term" value="C:cytoplasm"/>
    <property type="evidence" value="ECO:0007669"/>
    <property type="project" value="TreeGrafter"/>
</dbReference>